<dbReference type="CDD" id="cd02245">
    <property type="entry name" value="cupin_7S_vicilin-like_C"/>
    <property type="match status" value="1"/>
</dbReference>
<dbReference type="STRING" id="3827.A0A1S2YZ56"/>
<gene>
    <name evidence="4" type="primary">LOC101506263</name>
</gene>
<organism evidence="3 4">
    <name type="scientific">Cicer arietinum</name>
    <name type="common">Chickpea</name>
    <name type="synonym">Garbanzo</name>
    <dbReference type="NCBI Taxonomy" id="3827"/>
    <lineage>
        <taxon>Eukaryota</taxon>
        <taxon>Viridiplantae</taxon>
        <taxon>Streptophyta</taxon>
        <taxon>Embryophyta</taxon>
        <taxon>Tracheophyta</taxon>
        <taxon>Spermatophyta</taxon>
        <taxon>Magnoliopsida</taxon>
        <taxon>eudicotyledons</taxon>
        <taxon>Gunneridae</taxon>
        <taxon>Pentapetalae</taxon>
        <taxon>rosids</taxon>
        <taxon>fabids</taxon>
        <taxon>Fabales</taxon>
        <taxon>Fabaceae</taxon>
        <taxon>Papilionoideae</taxon>
        <taxon>50 kb inversion clade</taxon>
        <taxon>NPAAA clade</taxon>
        <taxon>Hologalegina</taxon>
        <taxon>IRL clade</taxon>
        <taxon>Cicereae</taxon>
        <taxon>Cicer</taxon>
    </lineage>
</organism>
<dbReference type="SMART" id="SM00835">
    <property type="entry name" value="Cupin_1"/>
    <property type="match status" value="2"/>
</dbReference>
<dbReference type="PANTHER" id="PTHR31189:SF7">
    <property type="entry name" value="OS03G0197300 PROTEIN"/>
    <property type="match status" value="1"/>
</dbReference>
<dbReference type="AlphaFoldDB" id="A0A1S2YZ56"/>
<feature type="compositionally biased region" description="Basic and acidic residues" evidence="1">
    <location>
        <begin position="472"/>
        <end position="507"/>
    </location>
</feature>
<feature type="compositionally biased region" description="Acidic residues" evidence="1">
    <location>
        <begin position="613"/>
        <end position="635"/>
    </location>
</feature>
<evidence type="ECO:0000256" key="1">
    <source>
        <dbReference type="SAM" id="MobiDB-lite"/>
    </source>
</evidence>
<dbReference type="SUPFAM" id="SSF51182">
    <property type="entry name" value="RmlC-like cupins"/>
    <property type="match status" value="1"/>
</dbReference>
<dbReference type="KEGG" id="cam:101506263"/>
<protein>
    <submittedName>
        <fullName evidence="4">Vicilin-like seed storage protein At2g18540</fullName>
    </submittedName>
</protein>
<evidence type="ECO:0000259" key="2">
    <source>
        <dbReference type="SMART" id="SM00835"/>
    </source>
</evidence>
<name>A0A1S2YZ56_CICAR</name>
<dbReference type="InterPro" id="IPR006045">
    <property type="entry name" value="Cupin_1"/>
</dbReference>
<dbReference type="InterPro" id="IPR050253">
    <property type="entry name" value="Seed_Storage-Functional"/>
</dbReference>
<reference evidence="4" key="2">
    <citation type="submission" date="2025-08" db="UniProtKB">
        <authorList>
            <consortium name="RefSeq"/>
        </authorList>
    </citation>
    <scope>IDENTIFICATION</scope>
    <source>
        <tissue evidence="4">Etiolated seedlings</tissue>
    </source>
</reference>
<dbReference type="InterPro" id="IPR011051">
    <property type="entry name" value="RmlC_Cupin_sf"/>
</dbReference>
<feature type="domain" description="Cupin type-1" evidence="2">
    <location>
        <begin position="93"/>
        <end position="246"/>
    </location>
</feature>
<dbReference type="RefSeq" id="XP_004512222.3">
    <property type="nucleotide sequence ID" value="XM_004512165.3"/>
</dbReference>
<sequence>MHLPNCHLFKQLTCLKTRHAALKNALYIVTPLLRAKSLLSNFCFVTLLIMEPRKSFLASQFSSLLIFFLVITISLCEGKESSEEHSVKPHKGPVVERDERRTLFDTEYGEISAIDVKDGNKTLPYHLQFFTLEPNSVFLPVLLHAAMVFYVHTGSGKLSWANEDETGTTEICEGDVGSLREGSVFYIHSNLEAQRKKLRIYAMFTNTDDSTFDPSIGAYSRINELVKGFDKKIIQAAFKVPEDLVEAITNKKETPAIVHAPSKRKHNSVLELEPSFLKYFIGIESNSKKLQTYNIFDNDPDFKNSHGWTLTVTKKQLKPLKQHNIGFLMVNLTMESMLGPHWNPLATEIAVVLEGEGMVRVVCGSNNVDECQNKRFRVKQGDVFLVPRFHPMAHMSFDKEPLVFMGFSTAAKKNHPQFLAGKGSVLQILDKQIVATSLCVSKRTIDQLLDSPDDSIIFGCNSCAEEEEKLMEEEKEKEKEEEEKRKREEEEEEEKGREKEEAKKREEEEKERERRRKEEEEEEVRRREEERKREEEEAKRQQEERERKREEKEARRREEARRKQEEIRRQKEREREEKKAEKGKERRTEEAESEEEAARRQQEKRERKREEREQEEESEGEGEAKTEEEEEETESEGGRRQRRRSREEETTEWEEEVAKRQQEERERRREHGSDNKSMKGKSNESSFDGRRVLKIPRNV</sequence>
<feature type="domain" description="Cupin type-1" evidence="2">
    <location>
        <begin position="293"/>
        <end position="446"/>
    </location>
</feature>
<dbReference type="Proteomes" id="UP000087171">
    <property type="component" value="Chromosome Ca8"/>
</dbReference>
<dbReference type="PaxDb" id="3827-XP_004512222.1"/>
<dbReference type="PANTHER" id="PTHR31189">
    <property type="entry name" value="OS03G0336100 PROTEIN-RELATED"/>
    <property type="match status" value="1"/>
</dbReference>
<dbReference type="OrthoDB" id="1932894at2759"/>
<evidence type="ECO:0000313" key="3">
    <source>
        <dbReference type="Proteomes" id="UP000087171"/>
    </source>
</evidence>
<feature type="region of interest" description="Disordered" evidence="1">
    <location>
        <begin position="471"/>
        <end position="699"/>
    </location>
</feature>
<keyword evidence="3" id="KW-1185">Reference proteome</keyword>
<dbReference type="InterPro" id="IPR014710">
    <property type="entry name" value="RmlC-like_jellyroll"/>
</dbReference>
<dbReference type="CDD" id="cd02244">
    <property type="entry name" value="cupin_7S_vicilin-like_N"/>
    <property type="match status" value="1"/>
</dbReference>
<dbReference type="Pfam" id="PF00190">
    <property type="entry name" value="Cupin_1"/>
    <property type="match status" value="2"/>
</dbReference>
<dbReference type="eggNOG" id="ENOG502QS4V">
    <property type="taxonomic scope" value="Eukaryota"/>
</dbReference>
<feature type="compositionally biased region" description="Basic and acidic residues" evidence="1">
    <location>
        <begin position="656"/>
        <end position="677"/>
    </location>
</feature>
<reference evidence="3" key="1">
    <citation type="journal article" date="2013" name="Nat. Biotechnol.">
        <title>Draft genome sequence of chickpea (Cicer arietinum) provides a resource for trait improvement.</title>
        <authorList>
            <person name="Varshney R.K."/>
            <person name="Song C."/>
            <person name="Saxena R.K."/>
            <person name="Azam S."/>
            <person name="Yu S."/>
            <person name="Sharpe A.G."/>
            <person name="Cannon S."/>
            <person name="Baek J."/>
            <person name="Rosen B.D."/>
            <person name="Tar'an B."/>
            <person name="Millan T."/>
            <person name="Zhang X."/>
            <person name="Ramsay L.D."/>
            <person name="Iwata A."/>
            <person name="Wang Y."/>
            <person name="Nelson W."/>
            <person name="Farmer A.D."/>
            <person name="Gaur P.M."/>
            <person name="Soderlund C."/>
            <person name="Penmetsa R.V."/>
            <person name="Xu C."/>
            <person name="Bharti A.K."/>
            <person name="He W."/>
            <person name="Winter P."/>
            <person name="Zhao S."/>
            <person name="Hane J.K."/>
            <person name="Carrasquilla-Garcia N."/>
            <person name="Condie J.A."/>
            <person name="Upadhyaya H.D."/>
            <person name="Luo M.C."/>
            <person name="Thudi M."/>
            <person name="Gowda C.L."/>
            <person name="Singh N.P."/>
            <person name="Lichtenzveig J."/>
            <person name="Gali K.K."/>
            <person name="Rubio J."/>
            <person name="Nadarajan N."/>
            <person name="Dolezel J."/>
            <person name="Bansal K.C."/>
            <person name="Xu X."/>
            <person name="Edwards D."/>
            <person name="Zhang G."/>
            <person name="Kahl G."/>
            <person name="Gil J."/>
            <person name="Singh K.B."/>
            <person name="Datta S.K."/>
            <person name="Jackson S.A."/>
            <person name="Wang J."/>
            <person name="Cook D.R."/>
        </authorList>
    </citation>
    <scope>NUCLEOTIDE SEQUENCE [LARGE SCALE GENOMIC DNA]</scope>
    <source>
        <strain evidence="3">cv. CDC Frontier</strain>
    </source>
</reference>
<feature type="compositionally biased region" description="Basic and acidic residues" evidence="1">
    <location>
        <begin position="523"/>
        <end position="612"/>
    </location>
</feature>
<proteinExistence type="predicted"/>
<dbReference type="Gene3D" id="2.60.120.10">
    <property type="entry name" value="Jelly Rolls"/>
    <property type="match status" value="2"/>
</dbReference>
<evidence type="ECO:0000313" key="4">
    <source>
        <dbReference type="RefSeq" id="XP_004512222.3"/>
    </source>
</evidence>
<accession>A0A1S2YZ56</accession>